<organism evidence="1 2">
    <name type="scientific">Amedibacillus hominis</name>
    <dbReference type="NCBI Taxonomy" id="2897776"/>
    <lineage>
        <taxon>Bacteria</taxon>
        <taxon>Bacillati</taxon>
        <taxon>Bacillota</taxon>
        <taxon>Erysipelotrichia</taxon>
        <taxon>Erysipelotrichales</taxon>
        <taxon>Erysipelotrichaceae</taxon>
        <taxon>Amedibacillus</taxon>
    </lineage>
</organism>
<reference evidence="1 2" key="1">
    <citation type="submission" date="2022-02" db="EMBL/GenBank/DDBJ databases">
        <title>Genome of Erysipelotrichaceae sp. nov. NSJ-176 isolated from human feces.</title>
        <authorList>
            <person name="Abdugheni R."/>
        </authorList>
    </citation>
    <scope>NUCLEOTIDE SEQUENCE [LARGE SCALE GENOMIC DNA]</scope>
    <source>
        <strain evidence="1 2">NSJ-176</strain>
    </source>
</reference>
<name>A0ABS9R907_9FIRM</name>
<keyword evidence="2" id="KW-1185">Reference proteome</keyword>
<dbReference type="InterPro" id="IPR025233">
    <property type="entry name" value="DUF4176"/>
</dbReference>
<dbReference type="Proteomes" id="UP001202402">
    <property type="component" value="Unassembled WGS sequence"/>
</dbReference>
<dbReference type="EMBL" id="JAKVPQ010000011">
    <property type="protein sequence ID" value="MCH4286144.1"/>
    <property type="molecule type" value="Genomic_DNA"/>
</dbReference>
<comment type="caution">
    <text evidence="1">The sequence shown here is derived from an EMBL/GenBank/DDBJ whole genome shotgun (WGS) entry which is preliminary data.</text>
</comment>
<evidence type="ECO:0000313" key="2">
    <source>
        <dbReference type="Proteomes" id="UP001202402"/>
    </source>
</evidence>
<dbReference type="Pfam" id="PF13780">
    <property type="entry name" value="DUF4176"/>
    <property type="match status" value="1"/>
</dbReference>
<proteinExistence type="predicted"/>
<protein>
    <submittedName>
        <fullName evidence="1">DUF4176 domain-containing protein</fullName>
    </submittedName>
</protein>
<gene>
    <name evidence="1" type="ORF">LQE99_13540</name>
</gene>
<evidence type="ECO:0000313" key="1">
    <source>
        <dbReference type="EMBL" id="MCH4286144.1"/>
    </source>
</evidence>
<dbReference type="RefSeq" id="WP_117453243.1">
    <property type="nucleotide sequence ID" value="NZ_JAKVPQ010000011.1"/>
</dbReference>
<accession>A0ABS9R907</accession>
<sequence length="98" mass="11494">MKKRTLEQILPLGTIVLLKGGNKKIMIIGRCQEDVKTKHQYDYSACFYPEGWISAQETIMFNQSEIDYVYYLGLQDGEEFAFRGFMEERLSELNLLEE</sequence>